<sequence>MHWQYSCLVNVIFFSANMRKLIFLIFTSILTLNTITKADPLTLVRDLVQFNIAGHPVLHKSVEWPFDPDVGTRRSRQYQELNGYLGENAIERLGLGIDGYDRERLEQQRKRDDGHLNGIDYLTP</sequence>
<protein>
    <submittedName>
        <fullName evidence="1">Uncharacterized protein</fullName>
    </submittedName>
</protein>
<gene>
    <name evidence="1" type="ORF">CEUTPL_LOCUS5501</name>
</gene>
<organism evidence="1 2">
    <name type="scientific">Ceutorhynchus assimilis</name>
    <name type="common">cabbage seed weevil</name>
    <dbReference type="NCBI Taxonomy" id="467358"/>
    <lineage>
        <taxon>Eukaryota</taxon>
        <taxon>Metazoa</taxon>
        <taxon>Ecdysozoa</taxon>
        <taxon>Arthropoda</taxon>
        <taxon>Hexapoda</taxon>
        <taxon>Insecta</taxon>
        <taxon>Pterygota</taxon>
        <taxon>Neoptera</taxon>
        <taxon>Endopterygota</taxon>
        <taxon>Coleoptera</taxon>
        <taxon>Polyphaga</taxon>
        <taxon>Cucujiformia</taxon>
        <taxon>Curculionidae</taxon>
        <taxon>Ceutorhynchinae</taxon>
        <taxon>Ceutorhynchus</taxon>
    </lineage>
</organism>
<accession>A0A9N9MQ86</accession>
<dbReference type="OrthoDB" id="7677333at2759"/>
<proteinExistence type="predicted"/>
<reference evidence="1" key="1">
    <citation type="submission" date="2022-01" db="EMBL/GenBank/DDBJ databases">
        <authorList>
            <person name="King R."/>
        </authorList>
    </citation>
    <scope>NUCLEOTIDE SEQUENCE</scope>
</reference>
<dbReference type="PANTHER" id="PTHR39951">
    <property type="entry name" value="FI22632P1"/>
    <property type="match status" value="1"/>
</dbReference>
<dbReference type="AlphaFoldDB" id="A0A9N9MQ86"/>
<keyword evidence="2" id="KW-1185">Reference proteome</keyword>
<name>A0A9N9MQ86_9CUCU</name>
<dbReference type="PANTHER" id="PTHR39951:SF2">
    <property type="entry name" value="IP05660P"/>
    <property type="match status" value="1"/>
</dbReference>
<dbReference type="EMBL" id="OU892278">
    <property type="protein sequence ID" value="CAG9764876.1"/>
    <property type="molecule type" value="Genomic_DNA"/>
</dbReference>
<evidence type="ECO:0000313" key="1">
    <source>
        <dbReference type="EMBL" id="CAG9764876.1"/>
    </source>
</evidence>
<evidence type="ECO:0000313" key="2">
    <source>
        <dbReference type="Proteomes" id="UP001152799"/>
    </source>
</evidence>
<dbReference type="Proteomes" id="UP001152799">
    <property type="component" value="Chromosome 2"/>
</dbReference>